<proteinExistence type="predicted"/>
<gene>
    <name evidence="1" type="ORF">QFC20_005702</name>
</gene>
<protein>
    <submittedName>
        <fullName evidence="1">Uncharacterized protein</fullName>
    </submittedName>
</protein>
<comment type="caution">
    <text evidence="1">The sequence shown here is derived from an EMBL/GenBank/DDBJ whole genome shotgun (WGS) entry which is preliminary data.</text>
</comment>
<keyword evidence="2" id="KW-1185">Reference proteome</keyword>
<accession>A0ACC2VJ95</accession>
<sequence>MATRESWPDHLEVRLERIVALLETGSSPAIRQTAAKQLGDIARRFFPTFESTVDGIKREHAAGTHPQNIARYKYEEGWRSSVALVYRILPFLASKSMDTRLAAVNALNHIAEAVPLWYPELPSAEHPPPTQNPPRDSGLKQLEALDIEAIVESGSKLGTAVGMSTLDGAKAPKSYGSATGSSDTAFLQNLGIDSVLVPKSESLSDVDVDDEFMVDVKAETGNTNARRTAKAKRPSSKASSAQDVKPEERSRKRIKLESTPDPPMLKGNPLEGSVNAAEPSQTRRPGRPKGSKTKSHSASSPSSPSLNSTAKDDDMFRGLSGRQVLVLKRKLKTNSVTVEQATEEAKKMRSGSEANSNANSPRDADGSNSIDAVTLADYASDVGVRTPLAEREGLKAETDPLSLVNGSENGAASSTKVPELTDLPEVDLRRSIWTPIIYNLATQLHQEAWEIRHGSSLALKVLIRTHGESYGMEDNLTTPENSQSRERALGSVAAALLEMLAQDRFGDFIGDQVIAPVREAGSQALASLMRHLEMGTIENIHSTLLKMILQDWSAKKMESSKNVKGKYVWEMRHAGLLGLKYELAVRPDLITGEKAEQHVGSKTYIEGVLQGSLLGLADNDDDVRAVAAACLLPVAEEISSRLAKHDLENLLEVLWNTFLDESDELNSSIASVMGLLSRLLAAPKVIDLYAEIQMGPRSLRSLIPRLYPYFRHTISTVRMSVVQTIYTFLCAERLSREWITPQTLHLIFRNILLEERQDVRDLSIRAWNHVIGHLDNSGLYSTCVEPFIQEWFNLALIPAVDGYTSLAFAKADTGTWRSVDAHDVDKAMMASDFSLIDENLVLRNRLDAVVALTQVARCGHADDWSQATEEHTIRFAERVPESGQVINALANLTERQAPEAYYEVMKDLAAIQQEAKTLRSLLENAAKSSPRLEAVDHLSLADIKQFLASTFDDLLSKSLKRSSVRQQLTDRKVGLETALLQYERSKDKLDNQVSTSAAAALISMKVTPPRLNPIIQSVMKGIKNEKNIVMQARAAKALAIFIDNCLDPDTPLTVNPVAKIIGNLASLICQDPSRSPSFSTSSGTSGIYALEEEKKAVEVKKAATKVAQTVGVTFDEKEEAACASVGAERAFAALCEKFQDDIFDKLPRLFEIVYIALSSKKDFNYLSSQEGQDIIDSLAVLQVVLPYLSDGVNKRIATLMPFILGISCSSYGVLRNCAAKALAIACKVMPNVGMLFVIENVIPLLGDASSEINRSGGIEAIYYIVNRLEINVLPYILFMVIPVLGRMTDSSTDIRLLASNVFATLVKIMPLEEGIPDPEGLPARLLSQRETEREFLQQLLNNRKIEPYEMPVPIKADLRPYQRDGVSWLAFLAKYQLHGILCDDMGLGKSIQTICIIASKHQERRARFEASGAKDARPIPSLIVCPPTLIGHWYHEILKFTDNLKPFKYFGSTKDREGLRREMTRYDVVITSYEVIRADIEALKRVHFLYCVLDEGHIVKNGKSKLGMAIKAIQSNHRLILSGTPIQNNVLELWNLFDFLMPGFLGSEKQFNDKFSKPILANRDEKATTRQSEAATLALDALHKQVLPFLLRRLKEDVLDDLPPKIIQDYYCDLSSVQRLLYEEFNTSRAAKETQDEIIASVETEDIVEPQRHVFQTLQFLRKLCNHPLLAVNQDVALYRRKVEEAWAKDKDHTPKDPNDLAHCPKLVALQQLLLDCGIGHVAGDSLDTSDIDTTANHRVLIFAQTKQMLDVIQNELFNKLMPSVSFMRLDGSTEALSRHDIVQTFNNDPSIDVLLLTTSVGGLGLTLTGADTVIFMDHDWNPQKDAQAMDRAHRIGQKKVVNVYRLITRGTLEEKIMSLQKFKLNIANTVVNEQNSGLESMNTDQVLDLFNADTTAANQPGNASAGGVSGKSHVLEGLQDLPAQEEYENLSLDNFLSRY</sequence>
<evidence type="ECO:0000313" key="1">
    <source>
        <dbReference type="EMBL" id="KAJ9099490.1"/>
    </source>
</evidence>
<dbReference type="Proteomes" id="UP001230649">
    <property type="component" value="Unassembled WGS sequence"/>
</dbReference>
<evidence type="ECO:0000313" key="2">
    <source>
        <dbReference type="Proteomes" id="UP001230649"/>
    </source>
</evidence>
<name>A0ACC2VJ95_9TREE</name>
<reference evidence="1" key="1">
    <citation type="submission" date="2023-04" db="EMBL/GenBank/DDBJ databases">
        <title>Draft Genome sequencing of Naganishia species isolated from polar environments using Oxford Nanopore Technology.</title>
        <authorList>
            <person name="Leo P."/>
            <person name="Venkateswaran K."/>
        </authorList>
    </citation>
    <scope>NUCLEOTIDE SEQUENCE</scope>
    <source>
        <strain evidence="1">MNA-CCFEE 5262</strain>
    </source>
</reference>
<organism evidence="1 2">
    <name type="scientific">Naganishia adeliensis</name>
    <dbReference type="NCBI Taxonomy" id="92952"/>
    <lineage>
        <taxon>Eukaryota</taxon>
        <taxon>Fungi</taxon>
        <taxon>Dikarya</taxon>
        <taxon>Basidiomycota</taxon>
        <taxon>Agaricomycotina</taxon>
        <taxon>Tremellomycetes</taxon>
        <taxon>Filobasidiales</taxon>
        <taxon>Filobasidiaceae</taxon>
        <taxon>Naganishia</taxon>
    </lineage>
</organism>
<dbReference type="EMBL" id="JASBWS010000083">
    <property type="protein sequence ID" value="KAJ9099490.1"/>
    <property type="molecule type" value="Genomic_DNA"/>
</dbReference>